<dbReference type="NCBIfam" id="TIGR01128">
    <property type="entry name" value="holA"/>
    <property type="match status" value="1"/>
</dbReference>
<dbReference type="InterPro" id="IPR010372">
    <property type="entry name" value="DNA_pol3_delta_N"/>
</dbReference>
<evidence type="ECO:0000256" key="3">
    <source>
        <dbReference type="ARBA" id="ARBA00022679"/>
    </source>
</evidence>
<dbReference type="InterPro" id="IPR005790">
    <property type="entry name" value="DNA_polIII_delta"/>
</dbReference>
<dbReference type="Pfam" id="PF21694">
    <property type="entry name" value="DNA_pol3_delta_C"/>
    <property type="match status" value="1"/>
</dbReference>
<evidence type="ECO:0000256" key="1">
    <source>
        <dbReference type="ARBA" id="ARBA00012417"/>
    </source>
</evidence>
<dbReference type="GO" id="GO:0003677">
    <property type="term" value="F:DNA binding"/>
    <property type="evidence" value="ECO:0007669"/>
    <property type="project" value="InterPro"/>
</dbReference>
<dbReference type="EMBL" id="BA000028">
    <property type="protein sequence ID" value="BAC13933.1"/>
    <property type="molecule type" value="Genomic_DNA"/>
</dbReference>
<dbReference type="PANTHER" id="PTHR34388">
    <property type="entry name" value="DNA POLYMERASE III SUBUNIT DELTA"/>
    <property type="match status" value="1"/>
</dbReference>
<dbReference type="GO" id="GO:0009360">
    <property type="term" value="C:DNA polymerase III complex"/>
    <property type="evidence" value="ECO:0007669"/>
    <property type="project" value="InterPro"/>
</dbReference>
<dbReference type="Pfam" id="PF06144">
    <property type="entry name" value="DNA_pol3_delta"/>
    <property type="match status" value="1"/>
</dbReference>
<dbReference type="GO" id="GO:0003887">
    <property type="term" value="F:DNA-directed DNA polymerase activity"/>
    <property type="evidence" value="ECO:0007669"/>
    <property type="project" value="UniProtKB-KW"/>
</dbReference>
<dbReference type="Gene3D" id="1.20.272.10">
    <property type="match status" value="1"/>
</dbReference>
<keyword evidence="6" id="KW-0239">DNA-directed DNA polymerase</keyword>
<keyword evidence="5" id="KW-0235">DNA replication</keyword>
<keyword evidence="3" id="KW-0808">Transferase</keyword>
<evidence type="ECO:0000256" key="2">
    <source>
        <dbReference type="ARBA" id="ARBA00017703"/>
    </source>
</evidence>
<dbReference type="KEGG" id="oih:OB1977"/>
<comment type="similarity">
    <text evidence="7">Belongs to the DNA polymerase HolA subunit family.</text>
</comment>
<evidence type="ECO:0000313" key="11">
    <source>
        <dbReference type="EMBL" id="BAC13933.1"/>
    </source>
</evidence>
<dbReference type="InterPro" id="IPR048466">
    <property type="entry name" value="DNA_pol3_delta-like_C"/>
</dbReference>
<organism evidence="11 12">
    <name type="scientific">Oceanobacillus iheyensis (strain DSM 14371 / CIP 107618 / JCM 11309 / KCTC 3954 / HTE831)</name>
    <dbReference type="NCBI Taxonomy" id="221109"/>
    <lineage>
        <taxon>Bacteria</taxon>
        <taxon>Bacillati</taxon>
        <taxon>Bacillota</taxon>
        <taxon>Bacilli</taxon>
        <taxon>Bacillales</taxon>
        <taxon>Bacillaceae</taxon>
        <taxon>Oceanobacillus</taxon>
    </lineage>
</organism>
<evidence type="ECO:0000259" key="10">
    <source>
        <dbReference type="Pfam" id="PF21694"/>
    </source>
</evidence>
<dbReference type="STRING" id="221109.gene:10734223"/>
<dbReference type="Gene3D" id="3.40.50.300">
    <property type="entry name" value="P-loop containing nucleotide triphosphate hydrolases"/>
    <property type="match status" value="1"/>
</dbReference>
<evidence type="ECO:0000256" key="6">
    <source>
        <dbReference type="ARBA" id="ARBA00022932"/>
    </source>
</evidence>
<reference evidence="11 12" key="1">
    <citation type="journal article" date="2001" name="FEMS Microbiol. Lett.">
        <title>Oceanobacillus iheyensis gen. nov., sp. nov., a deep-sea extremely halotolerant and alkaliphilic species isolated from a depth of 1050 m on the Iheya Ridge.</title>
        <authorList>
            <person name="Lu J."/>
            <person name="Nogi Y."/>
            <person name="Takami H."/>
        </authorList>
    </citation>
    <scope>NUCLEOTIDE SEQUENCE [LARGE SCALE GENOMIC DNA]</scope>
    <source>
        <strain evidence="12">DSM 14371 / CIP 107618 / JCM 11309 / KCTC 3954 / HTE831</strain>
    </source>
</reference>
<dbReference type="GO" id="GO:0006261">
    <property type="term" value="P:DNA-templated DNA replication"/>
    <property type="evidence" value="ECO:0007669"/>
    <property type="project" value="TreeGrafter"/>
</dbReference>
<dbReference type="Gene3D" id="1.10.8.60">
    <property type="match status" value="1"/>
</dbReference>
<dbReference type="OrthoDB" id="9775929at2"/>
<feature type="domain" description="DNA polymerase III delta subunit-like C-terminal" evidence="10">
    <location>
        <begin position="218"/>
        <end position="334"/>
    </location>
</feature>
<reference evidence="11 12" key="2">
    <citation type="journal article" date="2002" name="Nucleic Acids Res.">
        <title>Genome sequence of Oceanobacillus iheyensis isolated from the Iheya Ridge and its unexpected adaptive capabilities to extreme environments.</title>
        <authorList>
            <person name="Takami H."/>
            <person name="Takaki Y."/>
            <person name="Uchiyama I."/>
        </authorList>
    </citation>
    <scope>NUCLEOTIDE SEQUENCE [LARGE SCALE GENOMIC DNA]</scope>
    <source>
        <strain evidence="12">DSM 14371 / CIP 107618 / JCM 11309 / KCTC 3954 / HTE831</strain>
    </source>
</reference>
<keyword evidence="4" id="KW-0548">Nucleotidyltransferase</keyword>
<dbReference type="PhylomeDB" id="Q8EPV9"/>
<dbReference type="SUPFAM" id="SSF52540">
    <property type="entry name" value="P-loop containing nucleoside triphosphate hydrolases"/>
    <property type="match status" value="1"/>
</dbReference>
<evidence type="ECO:0000256" key="8">
    <source>
        <dbReference type="ARBA" id="ARBA00049244"/>
    </source>
</evidence>
<dbReference type="SUPFAM" id="SSF48019">
    <property type="entry name" value="post-AAA+ oligomerization domain-like"/>
    <property type="match status" value="1"/>
</dbReference>
<accession>Q8EPV9</accession>
<dbReference type="InterPro" id="IPR008921">
    <property type="entry name" value="DNA_pol3_clamp-load_cplx_C"/>
</dbReference>
<comment type="catalytic activity">
    <reaction evidence="8">
        <text>DNA(n) + a 2'-deoxyribonucleoside 5'-triphosphate = DNA(n+1) + diphosphate</text>
        <dbReference type="Rhea" id="RHEA:22508"/>
        <dbReference type="Rhea" id="RHEA-COMP:17339"/>
        <dbReference type="Rhea" id="RHEA-COMP:17340"/>
        <dbReference type="ChEBI" id="CHEBI:33019"/>
        <dbReference type="ChEBI" id="CHEBI:61560"/>
        <dbReference type="ChEBI" id="CHEBI:173112"/>
        <dbReference type="EC" id="2.7.7.7"/>
    </reaction>
</comment>
<evidence type="ECO:0000256" key="5">
    <source>
        <dbReference type="ARBA" id="ARBA00022705"/>
    </source>
</evidence>
<dbReference type="eggNOG" id="COG1466">
    <property type="taxonomic scope" value="Bacteria"/>
</dbReference>
<evidence type="ECO:0000259" key="9">
    <source>
        <dbReference type="Pfam" id="PF06144"/>
    </source>
</evidence>
<evidence type="ECO:0000256" key="4">
    <source>
        <dbReference type="ARBA" id="ARBA00022695"/>
    </source>
</evidence>
<feature type="domain" description="DNA polymerase III delta N-terminal" evidence="9">
    <location>
        <begin position="18"/>
        <end position="142"/>
    </location>
</feature>
<dbReference type="EC" id="2.7.7.7" evidence="1"/>
<evidence type="ECO:0000313" key="12">
    <source>
        <dbReference type="Proteomes" id="UP000000822"/>
    </source>
</evidence>
<dbReference type="InterPro" id="IPR027417">
    <property type="entry name" value="P-loop_NTPase"/>
</dbReference>
<dbReference type="HOGENOM" id="CLU_044694_4_0_9"/>
<keyword evidence="12" id="KW-1185">Reference proteome</keyword>
<sequence length="337" mass="38770">MSITNIVNDIKKSVQPVYLAFGTESYFLEELKQALIKQVLNGDTSNLSLYDLNEMPIQEVLTDAETFPFFEEKKLIIATNASFLKARPDKLSFEHNTSYLEEYVQNPPDYTVLLIIAPYEKLDERKKITKQLKNNSQLVDCQEIREQDARKWLESIISKNNITMDAKAKDMLEAEVTTNIQLLQSEIEKMALYVGEGGHVSEEDAQRLISHTPTSTSLAMVDAVMHGEIQRAMRIYKDLEKMNEDPIAMIGLLSYQFRMILRVKLMKQKGYTQFQMQKQIGAHPYVIKIAMSREKNISQDKLEQIIQRLAETDSVMKQGKMEKSLAFELLLMELIVA</sequence>
<evidence type="ECO:0000256" key="7">
    <source>
        <dbReference type="ARBA" id="ARBA00034754"/>
    </source>
</evidence>
<dbReference type="Proteomes" id="UP000000822">
    <property type="component" value="Chromosome"/>
</dbReference>
<dbReference type="RefSeq" id="WP_011066374.1">
    <property type="nucleotide sequence ID" value="NC_004193.1"/>
</dbReference>
<name>Q8EPV9_OCEIH</name>
<dbReference type="PANTHER" id="PTHR34388:SF1">
    <property type="entry name" value="DNA POLYMERASE III SUBUNIT DELTA"/>
    <property type="match status" value="1"/>
</dbReference>
<protein>
    <recommendedName>
        <fullName evidence="2">DNA polymerase III subunit delta</fullName>
        <ecNumber evidence="1">2.7.7.7</ecNumber>
    </recommendedName>
</protein>
<proteinExistence type="inferred from homology"/>
<dbReference type="AlphaFoldDB" id="Q8EPV9"/>
<gene>
    <name evidence="11" type="ordered locus">OB1977</name>
</gene>